<keyword evidence="1" id="KW-0812">Transmembrane</keyword>
<keyword evidence="1" id="KW-1133">Transmembrane helix</keyword>
<name>X1FVX5_9ZZZZ</name>
<feature type="non-terminal residue" evidence="2">
    <location>
        <position position="106"/>
    </location>
</feature>
<dbReference type="EMBL" id="BART01039979">
    <property type="protein sequence ID" value="GAH24928.1"/>
    <property type="molecule type" value="Genomic_DNA"/>
</dbReference>
<feature type="non-terminal residue" evidence="2">
    <location>
        <position position="1"/>
    </location>
</feature>
<proteinExistence type="predicted"/>
<feature type="transmembrane region" description="Helical" evidence="1">
    <location>
        <begin position="71"/>
        <end position="93"/>
    </location>
</feature>
<reference evidence="2" key="1">
    <citation type="journal article" date="2014" name="Front. Microbiol.">
        <title>High frequency of phylogenetically diverse reductive dehalogenase-homologous genes in deep subseafloor sedimentary metagenomes.</title>
        <authorList>
            <person name="Kawai M."/>
            <person name="Futagami T."/>
            <person name="Toyoda A."/>
            <person name="Takaki Y."/>
            <person name="Nishi S."/>
            <person name="Hori S."/>
            <person name="Arai W."/>
            <person name="Tsubouchi T."/>
            <person name="Morono Y."/>
            <person name="Uchiyama I."/>
            <person name="Ito T."/>
            <person name="Fujiyama A."/>
            <person name="Inagaki F."/>
            <person name="Takami H."/>
        </authorList>
    </citation>
    <scope>NUCLEOTIDE SEQUENCE</scope>
    <source>
        <strain evidence="2">Expedition CK06-06</strain>
    </source>
</reference>
<accession>X1FVX5</accession>
<evidence type="ECO:0000256" key="1">
    <source>
        <dbReference type="SAM" id="Phobius"/>
    </source>
</evidence>
<comment type="caution">
    <text evidence="2">The sequence shown here is derived from an EMBL/GenBank/DDBJ whole genome shotgun (WGS) entry which is preliminary data.</text>
</comment>
<protein>
    <submittedName>
        <fullName evidence="2">Uncharacterized protein</fullName>
    </submittedName>
</protein>
<sequence>EQNVSIGKLYYGDFVGGNNTMVFVGDNSSHLMEIIDPKITYQTIQWFEQVFNGVPADNIILTEWFLEFFSLIFQLGAIILNFMLIIYLSDYIFKSKNKKLERGLIK</sequence>
<organism evidence="2">
    <name type="scientific">marine sediment metagenome</name>
    <dbReference type="NCBI Taxonomy" id="412755"/>
    <lineage>
        <taxon>unclassified sequences</taxon>
        <taxon>metagenomes</taxon>
        <taxon>ecological metagenomes</taxon>
    </lineage>
</organism>
<evidence type="ECO:0000313" key="2">
    <source>
        <dbReference type="EMBL" id="GAH24928.1"/>
    </source>
</evidence>
<gene>
    <name evidence="2" type="ORF">S01H4_65374</name>
</gene>
<keyword evidence="1" id="KW-0472">Membrane</keyword>
<dbReference type="AlphaFoldDB" id="X1FVX5"/>